<dbReference type="SUPFAM" id="SSF48008">
    <property type="entry name" value="GntR ligand-binding domain-like"/>
    <property type="match status" value="1"/>
</dbReference>
<dbReference type="InterPro" id="IPR000524">
    <property type="entry name" value="Tscrpt_reg_HTH_GntR"/>
</dbReference>
<name>A0A0H1RBQ5_9HYPH</name>
<dbReference type="InterPro" id="IPR036390">
    <property type="entry name" value="WH_DNA-bd_sf"/>
</dbReference>
<dbReference type="InterPro" id="IPR036388">
    <property type="entry name" value="WH-like_DNA-bd_sf"/>
</dbReference>
<keyword evidence="3" id="KW-0804">Transcription</keyword>
<dbReference type="PANTHER" id="PTHR43537">
    <property type="entry name" value="TRANSCRIPTIONAL REGULATOR, GNTR FAMILY"/>
    <property type="match status" value="1"/>
</dbReference>
<dbReference type="AlphaFoldDB" id="A0A0H1RBQ5"/>
<dbReference type="Pfam" id="PF07729">
    <property type="entry name" value="FCD"/>
    <property type="match status" value="1"/>
</dbReference>
<reference evidence="5 6" key="1">
    <citation type="submission" date="2015-05" db="EMBL/GenBank/DDBJ databases">
        <title>Draft genome sequence of Microvirga vignae strain BR3299, a novel nitrogen fixing bacteria isolated from Brazil semi-aired region.</title>
        <authorList>
            <person name="Zilli J.E."/>
            <person name="Passos S.R."/>
            <person name="Leite J."/>
            <person name="Baldani J.I."/>
            <person name="Xavier G.R."/>
            <person name="Rumjaneck N.G."/>
            <person name="Simoes-Araujo J.L."/>
        </authorList>
    </citation>
    <scope>NUCLEOTIDE SEQUENCE [LARGE SCALE GENOMIC DNA]</scope>
    <source>
        <strain evidence="5 6">BR3299</strain>
    </source>
</reference>
<dbReference type="SMART" id="SM00345">
    <property type="entry name" value="HTH_GNTR"/>
    <property type="match status" value="1"/>
</dbReference>
<dbReference type="RefSeq" id="WP_047189671.1">
    <property type="nucleotide sequence ID" value="NZ_LCYG01000033.1"/>
</dbReference>
<organism evidence="5 6">
    <name type="scientific">Microvirga vignae</name>
    <dbReference type="NCBI Taxonomy" id="1225564"/>
    <lineage>
        <taxon>Bacteria</taxon>
        <taxon>Pseudomonadati</taxon>
        <taxon>Pseudomonadota</taxon>
        <taxon>Alphaproteobacteria</taxon>
        <taxon>Hyphomicrobiales</taxon>
        <taxon>Methylobacteriaceae</taxon>
        <taxon>Microvirga</taxon>
    </lineage>
</organism>
<dbReference type="PATRIC" id="fig|1225564.3.peg.3688"/>
<feature type="domain" description="HTH gntR-type" evidence="4">
    <location>
        <begin position="3"/>
        <end position="70"/>
    </location>
</feature>
<gene>
    <name evidence="5" type="ORF">AA309_14120</name>
</gene>
<keyword evidence="6" id="KW-1185">Reference proteome</keyword>
<comment type="caution">
    <text evidence="5">The sequence shown here is derived from an EMBL/GenBank/DDBJ whole genome shotgun (WGS) entry which is preliminary data.</text>
</comment>
<dbReference type="InterPro" id="IPR011711">
    <property type="entry name" value="GntR_C"/>
</dbReference>
<proteinExistence type="predicted"/>
<evidence type="ECO:0000259" key="4">
    <source>
        <dbReference type="PROSITE" id="PS50949"/>
    </source>
</evidence>
<dbReference type="OrthoDB" id="9812290at2"/>
<evidence type="ECO:0000313" key="5">
    <source>
        <dbReference type="EMBL" id="KLK92469.1"/>
    </source>
</evidence>
<dbReference type="PANTHER" id="PTHR43537:SF49">
    <property type="entry name" value="TRANSCRIPTIONAL REGULATORY PROTEIN"/>
    <property type="match status" value="1"/>
</dbReference>
<protein>
    <submittedName>
        <fullName evidence="5">Transcriptional regulator</fullName>
    </submittedName>
</protein>
<dbReference type="GO" id="GO:0003677">
    <property type="term" value="F:DNA binding"/>
    <property type="evidence" value="ECO:0007669"/>
    <property type="project" value="UniProtKB-KW"/>
</dbReference>
<dbReference type="Proteomes" id="UP000035489">
    <property type="component" value="Unassembled WGS sequence"/>
</dbReference>
<dbReference type="PROSITE" id="PS50949">
    <property type="entry name" value="HTH_GNTR"/>
    <property type="match status" value="1"/>
</dbReference>
<dbReference type="Pfam" id="PF00392">
    <property type="entry name" value="GntR"/>
    <property type="match status" value="1"/>
</dbReference>
<dbReference type="EMBL" id="LCYG01000033">
    <property type="protein sequence ID" value="KLK92469.1"/>
    <property type="molecule type" value="Genomic_DNA"/>
</dbReference>
<keyword evidence="1" id="KW-0805">Transcription regulation</keyword>
<dbReference type="GO" id="GO:0003700">
    <property type="term" value="F:DNA-binding transcription factor activity"/>
    <property type="evidence" value="ECO:0007669"/>
    <property type="project" value="InterPro"/>
</dbReference>
<evidence type="ECO:0000256" key="1">
    <source>
        <dbReference type="ARBA" id="ARBA00023015"/>
    </source>
</evidence>
<sequence length="210" mass="23219">MAETIAERIARVLGERIVSGELAPGTPLRQDRVAEEFDASHVPAREAFQRLRAQGLVISEPRRGMRVAALDSKSVQEIVEIRAALETLALTFAAPRLNAACFERIERALVAGDQAQTMIEWEQANRTFHRELVAPCAMPRLLSMLDDLQLANSRIIFSATRSAGWQPGSSLAHWQIFGALRKREFGKATTLLQAHIRGLERATGTGEADH</sequence>
<dbReference type="CDD" id="cd07377">
    <property type="entry name" value="WHTH_GntR"/>
    <property type="match status" value="1"/>
</dbReference>
<accession>A0A0H1RBQ5</accession>
<evidence type="ECO:0000256" key="2">
    <source>
        <dbReference type="ARBA" id="ARBA00023125"/>
    </source>
</evidence>
<evidence type="ECO:0000256" key="3">
    <source>
        <dbReference type="ARBA" id="ARBA00023163"/>
    </source>
</evidence>
<dbReference type="STRING" id="1225564.AA309_14120"/>
<dbReference type="Gene3D" id="1.20.120.530">
    <property type="entry name" value="GntR ligand-binding domain-like"/>
    <property type="match status" value="1"/>
</dbReference>
<dbReference type="Gene3D" id="1.10.10.10">
    <property type="entry name" value="Winged helix-like DNA-binding domain superfamily/Winged helix DNA-binding domain"/>
    <property type="match status" value="1"/>
</dbReference>
<evidence type="ECO:0000313" key="6">
    <source>
        <dbReference type="Proteomes" id="UP000035489"/>
    </source>
</evidence>
<dbReference type="InterPro" id="IPR008920">
    <property type="entry name" value="TF_FadR/GntR_C"/>
</dbReference>
<dbReference type="SUPFAM" id="SSF46785">
    <property type="entry name" value="Winged helix' DNA-binding domain"/>
    <property type="match status" value="1"/>
</dbReference>
<dbReference type="SMART" id="SM00895">
    <property type="entry name" value="FCD"/>
    <property type="match status" value="1"/>
</dbReference>
<keyword evidence="2" id="KW-0238">DNA-binding</keyword>